<dbReference type="Pfam" id="PF20515">
    <property type="entry name" value="2OG-FeII_Oxy_6"/>
    <property type="match status" value="2"/>
</dbReference>
<evidence type="ECO:0000313" key="3">
    <source>
        <dbReference type="Proteomes" id="UP000037035"/>
    </source>
</evidence>
<dbReference type="InterPro" id="IPR046798">
    <property type="entry name" value="2OG-FeII_Oxy_6"/>
</dbReference>
<dbReference type="OrthoDB" id="2496844at2759"/>
<proteinExistence type="predicted"/>
<protein>
    <recommendedName>
        <fullName evidence="1">Tet-like 2OG-Fe(II) oxygenase domain-containing protein</fullName>
    </recommendedName>
</protein>
<dbReference type="AlphaFoldDB" id="A0A0L6VVQ5"/>
<organism evidence="2 3">
    <name type="scientific">Puccinia sorghi</name>
    <dbReference type="NCBI Taxonomy" id="27349"/>
    <lineage>
        <taxon>Eukaryota</taxon>
        <taxon>Fungi</taxon>
        <taxon>Dikarya</taxon>
        <taxon>Basidiomycota</taxon>
        <taxon>Pucciniomycotina</taxon>
        <taxon>Pucciniomycetes</taxon>
        <taxon>Pucciniales</taxon>
        <taxon>Pucciniaceae</taxon>
        <taxon>Puccinia</taxon>
    </lineage>
</organism>
<dbReference type="EMBL" id="LAVV01000041">
    <property type="protein sequence ID" value="KNZ64697.1"/>
    <property type="molecule type" value="Genomic_DNA"/>
</dbReference>
<feature type="domain" description="Tet-like 2OG-Fe(II) oxygenase" evidence="1">
    <location>
        <begin position="52"/>
        <end position="105"/>
    </location>
</feature>
<sequence>MPCIQSQISERKTANLNLSGIAHLPSFIFWADQSWKKIIANDKFYPFSTMDPSLKSRYQNLSQHLIAQTAYQNPNKSNGSQYSGKMYSLGRQQCYEEVSQIGIIGIAAKFYLVCGPLFDGVKKQHNTLGAPGLETSKILKVLLAIYCSLYLSFPKRPHKDDDASHFTFIMRIPIQQTTGNLVEENFEVKGGEFVFPDDSCGITLQDSMASW</sequence>
<keyword evidence="3" id="KW-1185">Reference proteome</keyword>
<dbReference type="Proteomes" id="UP000037035">
    <property type="component" value="Unassembled WGS sequence"/>
</dbReference>
<accession>A0A0L6VVQ5</accession>
<feature type="non-terminal residue" evidence="2">
    <location>
        <position position="211"/>
    </location>
</feature>
<name>A0A0L6VVQ5_9BASI</name>
<feature type="domain" description="Tet-like 2OG-Fe(II) oxygenase" evidence="1">
    <location>
        <begin position="106"/>
        <end position="206"/>
    </location>
</feature>
<evidence type="ECO:0000313" key="2">
    <source>
        <dbReference type="EMBL" id="KNZ64697.1"/>
    </source>
</evidence>
<reference evidence="2 3" key="1">
    <citation type="submission" date="2015-08" db="EMBL/GenBank/DDBJ databases">
        <title>Next Generation Sequencing and Analysis of the Genome of Puccinia sorghi L Schw, the Causal Agent of Maize Common Rust.</title>
        <authorList>
            <person name="Rochi L."/>
            <person name="Burguener G."/>
            <person name="Darino M."/>
            <person name="Turjanski A."/>
            <person name="Kreff E."/>
            <person name="Dieguez M.J."/>
            <person name="Sacco F."/>
        </authorList>
    </citation>
    <scope>NUCLEOTIDE SEQUENCE [LARGE SCALE GENOMIC DNA]</scope>
    <source>
        <strain evidence="2 3">RO10H11247</strain>
    </source>
</reference>
<gene>
    <name evidence="2" type="ORF">VP01_10037g1</name>
</gene>
<dbReference type="VEuPathDB" id="FungiDB:VP01_10037g1"/>
<evidence type="ECO:0000259" key="1">
    <source>
        <dbReference type="Pfam" id="PF20515"/>
    </source>
</evidence>
<comment type="caution">
    <text evidence="2">The sequence shown here is derived from an EMBL/GenBank/DDBJ whole genome shotgun (WGS) entry which is preliminary data.</text>
</comment>